<evidence type="ECO:0000256" key="2">
    <source>
        <dbReference type="SAM" id="MobiDB-lite"/>
    </source>
</evidence>
<protein>
    <submittedName>
        <fullName evidence="3">Uncharacterized protein</fullName>
    </submittedName>
</protein>
<sequence>MSASESTTKKNDTTDASKKKGILSKLRKGIETYISPPTDLKDYRPDPGEASSSTARIQAFTDNVSMIRRYLAAKLIKIRNNIGSDAKALSVLNAEIMGLYNDIYKDSKESEESMKIQNAIDAINIEISKLQSEIGKLPAGKDSDAKISEIQTKIKEKEKERESKMMDLKQLQATIEAELIQSSALDKASSEQIDGKENVVKEIIKESGNGFFSNLLMSPSTRIEKQIEDIDEKLRTATTDAEKTKLEDDKAKLEKEKARLEKKKKGGKKTMKKRSKKARKYTYKFF</sequence>
<reference evidence="3" key="1">
    <citation type="journal article" date="2020" name="Nature">
        <title>Giant virus diversity and host interactions through global metagenomics.</title>
        <authorList>
            <person name="Schulz F."/>
            <person name="Roux S."/>
            <person name="Paez-Espino D."/>
            <person name="Jungbluth S."/>
            <person name="Walsh D.A."/>
            <person name="Denef V.J."/>
            <person name="McMahon K.D."/>
            <person name="Konstantinidis K.T."/>
            <person name="Eloe-Fadrosh E.A."/>
            <person name="Kyrpides N.C."/>
            <person name="Woyke T."/>
        </authorList>
    </citation>
    <scope>NUCLEOTIDE SEQUENCE</scope>
    <source>
        <strain evidence="3">GVMAG-M-3300023174-124</strain>
    </source>
</reference>
<accession>A0A6C0D6C3</accession>
<evidence type="ECO:0000256" key="1">
    <source>
        <dbReference type="SAM" id="Coils"/>
    </source>
</evidence>
<feature type="region of interest" description="Disordered" evidence="2">
    <location>
        <begin position="241"/>
        <end position="286"/>
    </location>
</feature>
<feature type="compositionally biased region" description="Basic residues" evidence="2">
    <location>
        <begin position="260"/>
        <end position="286"/>
    </location>
</feature>
<dbReference type="EMBL" id="MN739540">
    <property type="protein sequence ID" value="QHT12013.1"/>
    <property type="molecule type" value="Genomic_DNA"/>
</dbReference>
<feature type="compositionally biased region" description="Basic and acidic residues" evidence="2">
    <location>
        <begin position="7"/>
        <end position="18"/>
    </location>
</feature>
<keyword evidence="1" id="KW-0175">Coiled coil</keyword>
<organism evidence="3">
    <name type="scientific">viral metagenome</name>
    <dbReference type="NCBI Taxonomy" id="1070528"/>
    <lineage>
        <taxon>unclassified sequences</taxon>
        <taxon>metagenomes</taxon>
        <taxon>organismal metagenomes</taxon>
    </lineage>
</organism>
<evidence type="ECO:0000313" key="3">
    <source>
        <dbReference type="EMBL" id="QHT12013.1"/>
    </source>
</evidence>
<dbReference type="AlphaFoldDB" id="A0A6C0D6C3"/>
<feature type="compositionally biased region" description="Basic and acidic residues" evidence="2">
    <location>
        <begin position="241"/>
        <end position="259"/>
    </location>
</feature>
<feature type="coiled-coil region" evidence="1">
    <location>
        <begin position="147"/>
        <end position="174"/>
    </location>
</feature>
<feature type="region of interest" description="Disordered" evidence="2">
    <location>
        <begin position="28"/>
        <end position="53"/>
    </location>
</feature>
<feature type="region of interest" description="Disordered" evidence="2">
    <location>
        <begin position="1"/>
        <end position="20"/>
    </location>
</feature>
<name>A0A6C0D6C3_9ZZZZ</name>
<proteinExistence type="predicted"/>